<evidence type="ECO:0000313" key="5">
    <source>
        <dbReference type="Ensembl" id="ENSPNAP00000006657.2"/>
    </source>
</evidence>
<dbReference type="GO" id="GO:0043495">
    <property type="term" value="F:protein-membrane adaptor activity"/>
    <property type="evidence" value="ECO:0007669"/>
    <property type="project" value="TreeGrafter"/>
</dbReference>
<name>A0A3B4C432_PYGNA</name>
<dbReference type="PANTHER" id="PTHR14191">
    <property type="entry name" value="PDZ DOMAIN CONTAINING PROTEIN"/>
    <property type="match status" value="1"/>
</dbReference>
<dbReference type="CTD" id="566852"/>
<feature type="domain" description="PDZ" evidence="4">
    <location>
        <begin position="266"/>
        <end position="349"/>
    </location>
</feature>
<keyword evidence="6" id="KW-1185">Reference proteome</keyword>
<dbReference type="GeneTree" id="ENSGT00950000182849"/>
<sequence>MRVTYFPVLEYAMELTEFVFNLKEGIDNPAMDIAEDAERVSDPLPRVCVLKREEGENFGFHLRVERGLPGHVVRHVETFGVAEKAGLRNGDRLLEVNELFVDDLEHGEVAHKIQVSGPQLCLLVLDGEEYEQAVAQGRDLKELASAQRGEGWKPPRLCHITRDPGTGLGFSILPVEGEKGKFTISPVTGGPAEKAGVRKGDRLIWINGAMACELTHSAISKMVKKCSDHMTVLVIDSESEKCYVRRRMLILPAMANAQSMPYRPRRLHLEQGPDGYGFYLRQEKTSAGRLVHMLRDVEAGSPAELAGVKDGELLLEVNGVSTECLSHEDVVSLFRQSGQQVTITTMALHGQDFYTKLGLSPLLFTEEHSPAKEQKEKLASLEQSAAVVMLVASPAEAQEELWVEPNIRLCVVQRGTVGFGFHLGCIQQKPGTFINQVTARGPAESSGLLQGDVIVEVNGQNVEDECLEDVILLMKKGETTLSLLVVDRPGYECLKKNGKPITAEKVVKASEVKDDVSPSPIQPTL</sequence>
<evidence type="ECO:0000256" key="1">
    <source>
        <dbReference type="ARBA" id="ARBA00004236"/>
    </source>
</evidence>
<keyword evidence="2" id="KW-1003">Cell membrane</keyword>
<dbReference type="AlphaFoldDB" id="A0A3B4C432"/>
<keyword evidence="3" id="KW-0677">Repeat</keyword>
<reference evidence="5" key="2">
    <citation type="submission" date="2025-08" db="UniProtKB">
        <authorList>
            <consortium name="Ensembl"/>
        </authorList>
    </citation>
    <scope>IDENTIFICATION</scope>
</reference>
<feature type="domain" description="PDZ" evidence="4">
    <location>
        <begin position="46"/>
        <end position="128"/>
    </location>
</feature>
<dbReference type="Gene3D" id="2.30.42.10">
    <property type="match status" value="4"/>
</dbReference>
<dbReference type="PANTHER" id="PTHR14191:SF20">
    <property type="entry name" value="NA(+)_H(+) EXCHANGE REGULATORY COFACTOR NHE-RF4"/>
    <property type="match status" value="1"/>
</dbReference>
<proteinExistence type="predicted"/>
<dbReference type="InterPro" id="IPR041489">
    <property type="entry name" value="PDZ_6"/>
</dbReference>
<evidence type="ECO:0000259" key="4">
    <source>
        <dbReference type="PROSITE" id="PS50106"/>
    </source>
</evidence>
<evidence type="ECO:0000256" key="3">
    <source>
        <dbReference type="ARBA" id="ARBA00022737"/>
    </source>
</evidence>
<organism evidence="5 6">
    <name type="scientific">Pygocentrus nattereri</name>
    <name type="common">Red-bellied piranha</name>
    <dbReference type="NCBI Taxonomy" id="42514"/>
    <lineage>
        <taxon>Eukaryota</taxon>
        <taxon>Metazoa</taxon>
        <taxon>Chordata</taxon>
        <taxon>Craniata</taxon>
        <taxon>Vertebrata</taxon>
        <taxon>Euteleostomi</taxon>
        <taxon>Actinopterygii</taxon>
        <taxon>Neopterygii</taxon>
        <taxon>Teleostei</taxon>
        <taxon>Ostariophysi</taxon>
        <taxon>Characiformes</taxon>
        <taxon>Characoidei</taxon>
        <taxon>Pygocentrus</taxon>
    </lineage>
</organism>
<feature type="domain" description="PDZ" evidence="4">
    <location>
        <begin position="406"/>
        <end position="489"/>
    </location>
</feature>
<dbReference type="OrthoDB" id="10009200at2759"/>
<dbReference type="Pfam" id="PF17820">
    <property type="entry name" value="PDZ_6"/>
    <property type="match status" value="1"/>
</dbReference>
<dbReference type="GO" id="GO:0016324">
    <property type="term" value="C:apical plasma membrane"/>
    <property type="evidence" value="ECO:0007669"/>
    <property type="project" value="TreeGrafter"/>
</dbReference>
<dbReference type="CDD" id="cd06768">
    <property type="entry name" value="PDZ_NHERF-like"/>
    <property type="match status" value="4"/>
</dbReference>
<dbReference type="STRING" id="42514.ENSPNAP00000006657"/>
<dbReference type="Proteomes" id="UP001501920">
    <property type="component" value="Chromosome 23"/>
</dbReference>
<dbReference type="SUPFAM" id="SSF50156">
    <property type="entry name" value="PDZ domain-like"/>
    <property type="match status" value="4"/>
</dbReference>
<protein>
    <recommendedName>
        <fullName evidence="4">PDZ domain-containing protein</fullName>
    </recommendedName>
</protein>
<dbReference type="GO" id="GO:0072659">
    <property type="term" value="P:protein localization to plasma membrane"/>
    <property type="evidence" value="ECO:0007669"/>
    <property type="project" value="TreeGrafter"/>
</dbReference>
<evidence type="ECO:0000313" key="6">
    <source>
        <dbReference type="Proteomes" id="UP001501920"/>
    </source>
</evidence>
<reference evidence="5" key="3">
    <citation type="submission" date="2025-09" db="UniProtKB">
        <authorList>
            <consortium name="Ensembl"/>
        </authorList>
    </citation>
    <scope>IDENTIFICATION</scope>
</reference>
<dbReference type="OMA" id="HEELGCR"/>
<dbReference type="GO" id="GO:0005102">
    <property type="term" value="F:signaling receptor binding"/>
    <property type="evidence" value="ECO:0007669"/>
    <property type="project" value="TreeGrafter"/>
</dbReference>
<dbReference type="GeneID" id="108429753"/>
<comment type="subcellular location">
    <subcellularLocation>
        <location evidence="1">Cell membrane</location>
    </subcellularLocation>
</comment>
<feature type="domain" description="PDZ" evidence="4">
    <location>
        <begin position="157"/>
        <end position="238"/>
    </location>
</feature>
<dbReference type="InterPro" id="IPR036034">
    <property type="entry name" value="PDZ_sf"/>
</dbReference>
<dbReference type="InterPro" id="IPR001478">
    <property type="entry name" value="PDZ"/>
</dbReference>
<dbReference type="InterPro" id="IPR051067">
    <property type="entry name" value="NHER"/>
</dbReference>
<dbReference type="SMART" id="SM00228">
    <property type="entry name" value="PDZ"/>
    <property type="match status" value="4"/>
</dbReference>
<accession>A0A3B4C432</accession>
<keyword evidence="2" id="KW-0472">Membrane</keyword>
<reference evidence="5 6" key="1">
    <citation type="submission" date="2020-10" db="EMBL/GenBank/DDBJ databases">
        <title>Pygocentrus nattereri (red-bellied piranha) genome, fPygNat1, primary haplotype.</title>
        <authorList>
            <person name="Myers G."/>
            <person name="Meyer A."/>
            <person name="Karagic N."/>
            <person name="Pippel M."/>
            <person name="Winkler S."/>
            <person name="Tracey A."/>
            <person name="Wood J."/>
            <person name="Formenti G."/>
            <person name="Howe K."/>
            <person name="Fedrigo O."/>
            <person name="Jarvis E.D."/>
        </authorList>
    </citation>
    <scope>NUCLEOTIDE SEQUENCE [LARGE SCALE GENOMIC DNA]</scope>
</reference>
<dbReference type="Ensembl" id="ENSPNAT00000003166.2">
    <property type="protein sequence ID" value="ENSPNAP00000006657.2"/>
    <property type="gene ID" value="ENSPNAG00000012635.2"/>
</dbReference>
<dbReference type="PROSITE" id="PS50106">
    <property type="entry name" value="PDZ"/>
    <property type="match status" value="4"/>
</dbReference>
<dbReference type="Pfam" id="PF00595">
    <property type="entry name" value="PDZ"/>
    <property type="match status" value="3"/>
</dbReference>
<evidence type="ECO:0000256" key="2">
    <source>
        <dbReference type="ARBA" id="ARBA00022475"/>
    </source>
</evidence>
<dbReference type="RefSeq" id="XP_017557235.1">
    <property type="nucleotide sequence ID" value="XM_017701746.2"/>
</dbReference>